<dbReference type="RefSeq" id="WP_186506349.1">
    <property type="nucleotide sequence ID" value="NZ_JACNEP010000005.1"/>
</dbReference>
<sequence length="251" mass="29193">MNPRSDILLINLARSTSRLTESEKALNAQNLAYTRIDAVDGNKLSEAELSAHYDLQLNQTRYHKDLNKGEIACYLSHRKAWQHIVDNNLDFAVILEDDFELIGDLSQAISTTSSIQVNWDYIKLAGHTRTRHPIYQIQQDDMQLVIYNKLPSHTLAQIVSKEGACKLLTHSDLISRPVDVDIQHCWERHLNAYGLLPYVAKPRDNTQSEIEQINKRTTTPNRRWKKIQAQISFWFKNRRYNRSRLAQLRSK</sequence>
<evidence type="ECO:0000313" key="3">
    <source>
        <dbReference type="Proteomes" id="UP000601768"/>
    </source>
</evidence>
<evidence type="ECO:0000259" key="1">
    <source>
        <dbReference type="Pfam" id="PF01755"/>
    </source>
</evidence>
<dbReference type="Pfam" id="PF01755">
    <property type="entry name" value="Glyco_transf_25"/>
    <property type="match status" value="1"/>
</dbReference>
<gene>
    <name evidence="2" type="ORF">H8B19_08385</name>
</gene>
<dbReference type="EMBL" id="JACNEP010000005">
    <property type="protein sequence ID" value="MBC3765892.1"/>
    <property type="molecule type" value="Genomic_DNA"/>
</dbReference>
<reference evidence="2" key="1">
    <citation type="journal article" date="2018" name="Int. J. Syst. Evol. Microbiol.">
        <title>Neptunicella marina gen. nov., sp. nov., isolated from surface seawater.</title>
        <authorList>
            <person name="Liu X."/>
            <person name="Lai Q."/>
            <person name="Du Y."/>
            <person name="Zhang X."/>
            <person name="Liu Z."/>
            <person name="Sun F."/>
            <person name="Shao Z."/>
        </authorList>
    </citation>
    <scope>NUCLEOTIDE SEQUENCE</scope>
    <source>
        <strain evidence="2">S27-2</strain>
    </source>
</reference>
<proteinExistence type="predicted"/>
<name>A0A8J6M212_9ALTE</name>
<keyword evidence="3" id="KW-1185">Reference proteome</keyword>
<dbReference type="CDD" id="cd06532">
    <property type="entry name" value="Glyco_transf_25"/>
    <property type="match status" value="1"/>
</dbReference>
<dbReference type="AlphaFoldDB" id="A0A8J6M212"/>
<dbReference type="Proteomes" id="UP000601768">
    <property type="component" value="Unassembled WGS sequence"/>
</dbReference>
<organism evidence="2 3">
    <name type="scientific">Neptunicella marina</name>
    <dbReference type="NCBI Taxonomy" id="2125989"/>
    <lineage>
        <taxon>Bacteria</taxon>
        <taxon>Pseudomonadati</taxon>
        <taxon>Pseudomonadota</taxon>
        <taxon>Gammaproteobacteria</taxon>
        <taxon>Alteromonadales</taxon>
        <taxon>Alteromonadaceae</taxon>
        <taxon>Neptunicella</taxon>
    </lineage>
</organism>
<feature type="domain" description="Glycosyl transferase family 25" evidence="1">
    <location>
        <begin position="6"/>
        <end position="133"/>
    </location>
</feature>
<comment type="caution">
    <text evidence="2">The sequence shown here is derived from an EMBL/GenBank/DDBJ whole genome shotgun (WGS) entry which is preliminary data.</text>
</comment>
<protein>
    <submittedName>
        <fullName evidence="2">Glycosyltransferase family 25 protein</fullName>
    </submittedName>
</protein>
<evidence type="ECO:0000313" key="2">
    <source>
        <dbReference type="EMBL" id="MBC3765892.1"/>
    </source>
</evidence>
<dbReference type="InterPro" id="IPR002654">
    <property type="entry name" value="Glyco_trans_25"/>
</dbReference>
<reference evidence="2" key="2">
    <citation type="submission" date="2020-08" db="EMBL/GenBank/DDBJ databases">
        <authorList>
            <person name="Lai Q."/>
        </authorList>
    </citation>
    <scope>NUCLEOTIDE SEQUENCE</scope>
    <source>
        <strain evidence="2">S27-2</strain>
    </source>
</reference>
<accession>A0A8J6M212</accession>